<dbReference type="InterPro" id="IPR013655">
    <property type="entry name" value="PAS_fold_3"/>
</dbReference>
<comment type="caution">
    <text evidence="6">The sequence shown here is derived from an EMBL/GenBank/DDBJ whole genome shotgun (WGS) entry which is preliminary data.</text>
</comment>
<feature type="transmembrane region" description="Helical" evidence="2">
    <location>
        <begin position="54"/>
        <end position="76"/>
    </location>
</feature>
<organism evidence="6 7">
    <name type="scientific">Cobetia amphilecti</name>
    <dbReference type="NCBI Taxonomy" id="1055104"/>
    <lineage>
        <taxon>Bacteria</taxon>
        <taxon>Pseudomonadati</taxon>
        <taxon>Pseudomonadota</taxon>
        <taxon>Gammaproteobacteria</taxon>
        <taxon>Oceanospirillales</taxon>
        <taxon>Halomonadaceae</taxon>
        <taxon>Cobetia</taxon>
    </lineage>
</organism>
<dbReference type="GO" id="GO:0003824">
    <property type="term" value="F:catalytic activity"/>
    <property type="evidence" value="ECO:0007669"/>
    <property type="project" value="UniProtKB-ARBA"/>
</dbReference>
<dbReference type="InterPro" id="IPR000160">
    <property type="entry name" value="GGDEF_dom"/>
</dbReference>
<sequence length="976" mass="108875">MSSRSLSTVLKRPFLGTRTQLPNAGTGMLLVMLAIMVVLIVVPHPQLFSSVGQYLVPHSLLEMGAILVALMSAVSIFQGHRRTLPTSFLVMGCAFMLSAFFDMVHIFSYDGMPDFVSEASISKAIHFWLAGRTAFIIALLAPCLLTARPVPRRYLPLAFGLTLAIGLAVSWIGLFHLDFLPETFIVGSGLTAWKIGYEWALALSAVLAAVLLLGARRLPEGTNAGWLAVAALATGISELCFTLYATAFDVFNLLGHLYKVVAYAMIYHAIYSSRMVYPYQQLQKMSDALGEAEQRWQFALEGSGAGVWDWKQDTDHVFYSPQWKATLGFQEHEIGSSFDEWKSRIHPDDMPRTLDDLKQHFEGHSAEYRNEHRMLTRNGEWKWILDQGRVVERAEDGRPLRMIGTHSDIDWIKEQQQRLISSRARLRSIYHSAPVGIIVADRDGTIADANSAMHALLGKSDAELFQQSLWGLFSLDEISRMKRAWGQLQREGGSFQDEYHMQTDTGQMFWAEVTLTPLEGEERTLVLINNIEDRRRAIELLEENAILYQEVFSTGNAIKLLIDPELAEIIDANPVAADFYGYSIGEMCGMPLGRINVLASQSLSKRIRAVVNRTDNHFEASHQLANGELRDVEIFTGPVDLNGRTLLFSIVHDITDRKRAQRDLQAANLKLSRLSESRSQIHHLAECLLTCSQLDEIITQLNVRLPSLFAGCEGNVTLHDPNDINQTMHINWGSPPTDARHLKQTLTVGDGQVGEFVLLIPPEEDSLERLQPLAEDVSHLVMLALADLQLKRGLAHEARKDTLTRLFNRRHLDEVLPQKLAEASIGNPLSLVVLDLDHFKQVNDTYGHEMGDQVLTRLANLIRESLRSSDEACRYGGEEFVILIPGASAAVSRARVEAILEAFHEEVFEHETLGPLTGLSFSAGVANAPHDSQATDALFNMADNALYQAKRAGRKRVLCFNSLPPAADNHARQTAH</sequence>
<dbReference type="SMART" id="SM00091">
    <property type="entry name" value="PAS"/>
    <property type="match status" value="3"/>
</dbReference>
<feature type="transmembrane region" description="Helical" evidence="2">
    <location>
        <begin position="226"/>
        <end position="248"/>
    </location>
</feature>
<keyword evidence="2" id="KW-1133">Transmembrane helix</keyword>
<evidence type="ECO:0000256" key="2">
    <source>
        <dbReference type="SAM" id="Phobius"/>
    </source>
</evidence>
<feature type="transmembrane region" description="Helical" evidence="2">
    <location>
        <begin position="88"/>
        <end position="107"/>
    </location>
</feature>
<evidence type="ECO:0000313" key="7">
    <source>
        <dbReference type="Proteomes" id="UP001170481"/>
    </source>
</evidence>
<dbReference type="Proteomes" id="UP001170481">
    <property type="component" value="Unassembled WGS sequence"/>
</dbReference>
<dbReference type="SMART" id="SM00086">
    <property type="entry name" value="PAC"/>
    <property type="match status" value="3"/>
</dbReference>
<dbReference type="PROSITE" id="PS50112">
    <property type="entry name" value="PAS"/>
    <property type="match status" value="1"/>
</dbReference>
<dbReference type="Gene3D" id="3.30.70.270">
    <property type="match status" value="1"/>
</dbReference>
<dbReference type="NCBIfam" id="TIGR00229">
    <property type="entry name" value="sensory_box"/>
    <property type="match status" value="3"/>
</dbReference>
<dbReference type="AlphaFoldDB" id="A0AAP4U0Q6"/>
<keyword evidence="2" id="KW-0812">Transmembrane</keyword>
<feature type="domain" description="PAS" evidence="3">
    <location>
        <begin position="422"/>
        <end position="492"/>
    </location>
</feature>
<evidence type="ECO:0000259" key="5">
    <source>
        <dbReference type="PROSITE" id="PS50887"/>
    </source>
</evidence>
<evidence type="ECO:0000313" key="6">
    <source>
        <dbReference type="EMBL" id="MDO6673243.1"/>
    </source>
</evidence>
<dbReference type="PROSITE" id="PS50113">
    <property type="entry name" value="PAC"/>
    <property type="match status" value="1"/>
</dbReference>
<dbReference type="InterPro" id="IPR000700">
    <property type="entry name" value="PAS-assoc_C"/>
</dbReference>
<dbReference type="InterPro" id="IPR052155">
    <property type="entry name" value="Biofilm_reg_signaling"/>
</dbReference>
<dbReference type="NCBIfam" id="TIGR00254">
    <property type="entry name" value="GGDEF"/>
    <property type="match status" value="1"/>
</dbReference>
<feature type="transmembrane region" description="Helical" evidence="2">
    <location>
        <begin position="195"/>
        <end position="214"/>
    </location>
</feature>
<comment type="cofactor">
    <cofactor evidence="1">
        <name>Mg(2+)</name>
        <dbReference type="ChEBI" id="CHEBI:18420"/>
    </cofactor>
</comment>
<dbReference type="Pfam" id="PF17159">
    <property type="entry name" value="MASE3"/>
    <property type="match status" value="1"/>
</dbReference>
<dbReference type="PANTHER" id="PTHR44757:SF2">
    <property type="entry name" value="BIOFILM ARCHITECTURE MAINTENANCE PROTEIN MBAA"/>
    <property type="match status" value="1"/>
</dbReference>
<dbReference type="PROSITE" id="PS50887">
    <property type="entry name" value="GGDEF"/>
    <property type="match status" value="1"/>
</dbReference>
<feature type="domain" description="PAC" evidence="4">
    <location>
        <begin position="368"/>
        <end position="421"/>
    </location>
</feature>
<dbReference type="PANTHER" id="PTHR44757">
    <property type="entry name" value="DIGUANYLATE CYCLASE DGCP"/>
    <property type="match status" value="1"/>
</dbReference>
<feature type="domain" description="GGDEF" evidence="5">
    <location>
        <begin position="827"/>
        <end position="962"/>
    </location>
</feature>
<dbReference type="EMBL" id="JAUORK010000021">
    <property type="protein sequence ID" value="MDO6673243.1"/>
    <property type="molecule type" value="Genomic_DNA"/>
</dbReference>
<feature type="transmembrane region" description="Helical" evidence="2">
    <location>
        <begin position="154"/>
        <end position="175"/>
    </location>
</feature>
<dbReference type="SMART" id="SM00267">
    <property type="entry name" value="GGDEF"/>
    <property type="match status" value="1"/>
</dbReference>
<dbReference type="InterPro" id="IPR000014">
    <property type="entry name" value="PAS"/>
</dbReference>
<dbReference type="SUPFAM" id="SSF55073">
    <property type="entry name" value="Nucleotide cyclase"/>
    <property type="match status" value="1"/>
</dbReference>
<gene>
    <name evidence="6" type="ORF">Q4535_14100</name>
</gene>
<dbReference type="RefSeq" id="WP_303594900.1">
    <property type="nucleotide sequence ID" value="NZ_JAUORK010000021.1"/>
</dbReference>
<dbReference type="SUPFAM" id="SSF55785">
    <property type="entry name" value="PYP-like sensor domain (PAS domain)"/>
    <property type="match status" value="3"/>
</dbReference>
<feature type="transmembrane region" description="Helical" evidence="2">
    <location>
        <begin position="21"/>
        <end position="42"/>
    </location>
</feature>
<dbReference type="Pfam" id="PF13426">
    <property type="entry name" value="PAS_9"/>
    <property type="match status" value="2"/>
</dbReference>
<name>A0AAP4U0Q6_9GAMM</name>
<dbReference type="Pfam" id="PF08447">
    <property type="entry name" value="PAS_3"/>
    <property type="match status" value="1"/>
</dbReference>
<dbReference type="Pfam" id="PF00990">
    <property type="entry name" value="GGDEF"/>
    <property type="match status" value="1"/>
</dbReference>
<dbReference type="CDD" id="cd00130">
    <property type="entry name" value="PAS"/>
    <property type="match status" value="2"/>
</dbReference>
<keyword evidence="2" id="KW-0472">Membrane</keyword>
<dbReference type="InterPro" id="IPR033425">
    <property type="entry name" value="MASE3"/>
</dbReference>
<evidence type="ECO:0000259" key="4">
    <source>
        <dbReference type="PROSITE" id="PS50113"/>
    </source>
</evidence>
<dbReference type="CDD" id="cd01949">
    <property type="entry name" value="GGDEF"/>
    <property type="match status" value="1"/>
</dbReference>
<dbReference type="Gene3D" id="3.30.450.20">
    <property type="entry name" value="PAS domain"/>
    <property type="match status" value="3"/>
</dbReference>
<accession>A0AAP4U0Q6</accession>
<dbReference type="InterPro" id="IPR001610">
    <property type="entry name" value="PAC"/>
</dbReference>
<dbReference type="FunFam" id="3.30.70.270:FF:000001">
    <property type="entry name" value="Diguanylate cyclase domain protein"/>
    <property type="match status" value="1"/>
</dbReference>
<dbReference type="InterPro" id="IPR035965">
    <property type="entry name" value="PAS-like_dom_sf"/>
</dbReference>
<dbReference type="InterPro" id="IPR043128">
    <property type="entry name" value="Rev_trsase/Diguanyl_cyclase"/>
</dbReference>
<protein>
    <submittedName>
        <fullName evidence="6">MASE3 domain-containing protein</fullName>
    </submittedName>
</protein>
<proteinExistence type="predicted"/>
<reference evidence="6" key="1">
    <citation type="submission" date="2023-07" db="EMBL/GenBank/DDBJ databases">
        <title>Genome content predicts the carbon catabolic preferences of heterotrophic bacteria.</title>
        <authorList>
            <person name="Gralka M."/>
        </authorList>
    </citation>
    <scope>NUCLEOTIDE SEQUENCE</scope>
    <source>
        <strain evidence="6">C2R13</strain>
    </source>
</reference>
<evidence type="ECO:0000256" key="1">
    <source>
        <dbReference type="ARBA" id="ARBA00001946"/>
    </source>
</evidence>
<evidence type="ECO:0000259" key="3">
    <source>
        <dbReference type="PROSITE" id="PS50112"/>
    </source>
</evidence>
<feature type="transmembrane region" description="Helical" evidence="2">
    <location>
        <begin position="127"/>
        <end position="147"/>
    </location>
</feature>
<dbReference type="InterPro" id="IPR029787">
    <property type="entry name" value="Nucleotide_cyclase"/>
</dbReference>